<dbReference type="EMBL" id="CP007726">
    <property type="protein sequence ID" value="AJE17749.1"/>
    <property type="molecule type" value="Genomic_DNA"/>
</dbReference>
<dbReference type="STRING" id="546263.NELON_01845"/>
<keyword evidence="11" id="KW-1185">Reference proteome</keyword>
<keyword evidence="3" id="KW-0488">Methylation</keyword>
<comment type="similarity">
    <text evidence="1 6">Belongs to the N-Me-Phe pilin family.</text>
</comment>
<evidence type="ECO:0000256" key="2">
    <source>
        <dbReference type="ARBA" id="ARBA00011156"/>
    </source>
</evidence>
<comment type="subunit">
    <text evidence="2">The pili are polar flexible filaments of about 5.4 nanometers diameter and 2.5 micrometers average length; they consist of only a single polypeptide chain arranged in a helical configuration of five subunits per turn in the assembled pilus.</text>
</comment>
<proteinExistence type="inferred from homology"/>
<evidence type="ECO:0000256" key="4">
    <source>
        <dbReference type="ARBA" id="ARBA00022889"/>
    </source>
</evidence>
<evidence type="ECO:0000313" key="11">
    <source>
        <dbReference type="Proteomes" id="UP000031392"/>
    </source>
</evidence>
<keyword evidence="4" id="KW-0130">Cell adhesion</keyword>
<dbReference type="KEGG" id="nel:NELON_01845"/>
<keyword evidence="7" id="KW-0472">Membrane</keyword>
<evidence type="ECO:0000313" key="9">
    <source>
        <dbReference type="EMBL" id="EFE49588.1"/>
    </source>
</evidence>
<evidence type="ECO:0000256" key="3">
    <source>
        <dbReference type="ARBA" id="ARBA00022481"/>
    </source>
</evidence>
<dbReference type="SUPFAM" id="SSF54523">
    <property type="entry name" value="Pili subunits"/>
    <property type="match status" value="1"/>
</dbReference>
<keyword evidence="7" id="KW-1133">Transmembrane helix</keyword>
<evidence type="ECO:0000256" key="6">
    <source>
        <dbReference type="RuleBase" id="RU000389"/>
    </source>
</evidence>
<dbReference type="PROSITE" id="PS00409">
    <property type="entry name" value="PROKAR_NTER_METHYL"/>
    <property type="match status" value="1"/>
</dbReference>
<dbReference type="GO" id="GO:0007155">
    <property type="term" value="P:cell adhesion"/>
    <property type="evidence" value="ECO:0007669"/>
    <property type="project" value="UniProtKB-KW"/>
</dbReference>
<dbReference type="Pfam" id="PF00114">
    <property type="entry name" value="Pilin"/>
    <property type="match status" value="1"/>
</dbReference>
<dbReference type="InterPro" id="IPR001082">
    <property type="entry name" value="Pilin"/>
</dbReference>
<evidence type="ECO:0000256" key="5">
    <source>
        <dbReference type="ARBA" id="ARBA00023157"/>
    </source>
</evidence>
<dbReference type="Proteomes" id="UP000005536">
    <property type="component" value="Unassembled WGS sequence"/>
</dbReference>
<dbReference type="NCBIfam" id="TIGR02532">
    <property type="entry name" value="IV_pilin_GFxxxE"/>
    <property type="match status" value="1"/>
</dbReference>
<dbReference type="GO" id="GO:0009289">
    <property type="term" value="C:pilus"/>
    <property type="evidence" value="ECO:0007669"/>
    <property type="project" value="InterPro"/>
</dbReference>
<evidence type="ECO:0000256" key="1">
    <source>
        <dbReference type="ARBA" id="ARBA00005233"/>
    </source>
</evidence>
<keyword evidence="5" id="KW-1015">Disulfide bond</keyword>
<evidence type="ECO:0000313" key="10">
    <source>
        <dbReference type="Proteomes" id="UP000005536"/>
    </source>
</evidence>
<dbReference type="InterPro" id="IPR045584">
    <property type="entry name" value="Pilin-like"/>
</dbReference>
<reference evidence="9 10" key="1">
    <citation type="submission" date="2010-02" db="EMBL/GenBank/DDBJ databases">
        <authorList>
            <person name="Weinstock G."/>
            <person name="Sodergren E."/>
            <person name="Clifton S."/>
            <person name="Fulton L."/>
            <person name="Fulton B."/>
            <person name="Courtney L."/>
            <person name="Fronick C."/>
            <person name="Harrison M."/>
            <person name="Strong C."/>
            <person name="Farmer C."/>
            <person name="Delahaunty K."/>
            <person name="Markovic C."/>
            <person name="Hall O."/>
            <person name="Minx P."/>
            <person name="Tomlinson C."/>
            <person name="Mitreva M."/>
            <person name="Nelson J."/>
            <person name="Hou S."/>
            <person name="Wollam A."/>
            <person name="Pepin K.H."/>
            <person name="Johnson M."/>
            <person name="Bhonagiri V."/>
            <person name="Zhang X."/>
            <person name="Suruliraj S."/>
            <person name="Warren W."/>
            <person name="Chinwalla A."/>
            <person name="Mardis E.R."/>
            <person name="Wilson R.K."/>
        </authorList>
    </citation>
    <scope>NUCLEOTIDE SEQUENCE [LARGE SCALE GENOMIC DNA]</scope>
    <source>
        <strain evidence="9 10">ATCC 29315</strain>
    </source>
</reference>
<organism evidence="9 10">
    <name type="scientific">Neisseria elongata subsp. glycolytica ATCC 29315</name>
    <dbReference type="NCBI Taxonomy" id="546263"/>
    <lineage>
        <taxon>Bacteria</taxon>
        <taxon>Pseudomonadati</taxon>
        <taxon>Pseudomonadota</taxon>
        <taxon>Betaproteobacteria</taxon>
        <taxon>Neisseriales</taxon>
        <taxon>Neisseriaceae</taxon>
        <taxon>Neisseria</taxon>
    </lineage>
</organism>
<dbReference type="HOGENOM" id="CLU_091705_4_0_4"/>
<gene>
    <name evidence="9" type="ORF">NEIELOOT_01679</name>
    <name evidence="8" type="ORF">NELON_01845</name>
</gene>
<dbReference type="InterPro" id="IPR012902">
    <property type="entry name" value="N_methyl_site"/>
</dbReference>
<dbReference type="Proteomes" id="UP000031392">
    <property type="component" value="Chromosome"/>
</dbReference>
<dbReference type="RefSeq" id="WP_003772458.1">
    <property type="nucleotide sequence ID" value="NZ_CP007726.1"/>
</dbReference>
<evidence type="ECO:0000313" key="8">
    <source>
        <dbReference type="EMBL" id="AJE17749.1"/>
    </source>
</evidence>
<dbReference type="Pfam" id="PF07963">
    <property type="entry name" value="N_methyl"/>
    <property type="match status" value="1"/>
</dbReference>
<dbReference type="PATRIC" id="fig|546263.7.peg.395"/>
<dbReference type="PANTHER" id="PTHR30093">
    <property type="entry name" value="GENERAL SECRETION PATHWAY PROTEIN G"/>
    <property type="match status" value="1"/>
</dbReference>
<protein>
    <submittedName>
        <fullName evidence="8">N-terminal cleavage protein</fullName>
    </submittedName>
    <submittedName>
        <fullName evidence="9">Prepilin-type cleavage/methylation N-terminal domain protein</fullName>
    </submittedName>
</protein>
<dbReference type="Gene3D" id="3.30.700.10">
    <property type="entry name" value="Glycoprotein, Type 4 Pilin"/>
    <property type="match status" value="1"/>
</dbReference>
<feature type="transmembrane region" description="Helical" evidence="7">
    <location>
        <begin position="7"/>
        <end position="31"/>
    </location>
</feature>
<sequence>MKAMQKGFTLIELMIVIAIIGILAAIALPAYQDYTVRSKVSEALIAASSPKSALSEAFQTDGITGMTAAAKAFNKTAAAGGGAGGAAAAGTQHASKYVKSVKVTEASPWDITVAISATEANGIPTGLDGNTIRLFPLVNKAVPAATSTGAIDWACASAAKETADKRFGTGSGVAVGTLPAKYAPSECK</sequence>
<keyword evidence="7" id="KW-0812">Transmembrane</keyword>
<evidence type="ECO:0000256" key="7">
    <source>
        <dbReference type="SAM" id="Phobius"/>
    </source>
</evidence>
<reference evidence="11" key="2">
    <citation type="submission" date="2014-05" db="EMBL/GenBank/DDBJ databases">
        <title>Complete Genome sequence of Neisseria elongata subsp. glycolytica.</title>
        <authorList>
            <person name="Veyrier F.J."/>
            <person name="Taha M.-K."/>
        </authorList>
    </citation>
    <scope>NUCLEOTIDE SEQUENCE [LARGE SCALE GENOMIC DNA]</scope>
    <source>
        <strain evidence="11">ATCC 29315</strain>
    </source>
</reference>
<keyword evidence="6" id="KW-0281">Fimbrium</keyword>
<reference evidence="8 11" key="3">
    <citation type="journal article" date="2015" name="PLoS Genet.">
        <title>Common Cell Shape Evolution of Two Nasopharyngeal Pathogens.</title>
        <authorList>
            <person name="Veyrier F.J."/>
            <person name="Biais N."/>
            <person name="Morales P."/>
            <person name="Belkacem N."/>
            <person name="Guilhen C."/>
            <person name="Ranjeva S."/>
            <person name="Sismeiro O."/>
            <person name="Pehau-Arnaudet G."/>
            <person name="Rocha E.P."/>
            <person name="Werts C."/>
            <person name="Taha M.K."/>
            <person name="Boneca I.G."/>
        </authorList>
    </citation>
    <scope>NUCLEOTIDE SEQUENCE [LARGE SCALE GENOMIC DNA]</scope>
    <source>
        <strain evidence="8 11">ATCC 29315</strain>
    </source>
</reference>
<dbReference type="EMBL" id="ADBF01000043">
    <property type="protein sequence ID" value="EFE49588.1"/>
    <property type="molecule type" value="Genomic_DNA"/>
</dbReference>
<dbReference type="AlphaFoldDB" id="D4DRI6"/>
<accession>D4DRI6</accession>
<dbReference type="PANTHER" id="PTHR30093:SF34">
    <property type="entry name" value="PREPILIN PEPTIDASE-DEPENDENT PROTEIN D"/>
    <property type="match status" value="1"/>
</dbReference>
<name>D4DRI6_NEIEG</name>